<dbReference type="PANTHER" id="PTHR45947">
    <property type="entry name" value="SULFOQUINOVOSYL TRANSFERASE SQD2"/>
    <property type="match status" value="1"/>
</dbReference>
<reference evidence="3" key="1">
    <citation type="journal article" date="1998" name="Int. J. Syst. Bacteriol. 48 Pt">
        <title>Thermococcus guaymasensis sp. nov. and Thermococcus aggregans sp. nov., two novel thermophilic archaea isolated from the Guaymas Basin hydrothermal vent site.</title>
        <authorList>
            <person name="Canganella F."/>
            <person name="Jones W.J."/>
            <person name="Gambacorta A."/>
            <person name="Antranikian G."/>
        </authorList>
    </citation>
    <scope>NUCLEOTIDE SEQUENCE</scope>
    <source>
        <strain evidence="3">TY</strain>
    </source>
</reference>
<dbReference type="KEGG" id="tagg:NF865_02425"/>
<dbReference type="InterPro" id="IPR050194">
    <property type="entry name" value="Glycosyltransferase_grp1"/>
</dbReference>
<dbReference type="AlphaFoldDB" id="A0A9E7SP34"/>
<dbReference type="SUPFAM" id="SSF53756">
    <property type="entry name" value="UDP-Glycosyltransferase/glycogen phosphorylase"/>
    <property type="match status" value="1"/>
</dbReference>
<dbReference type="PANTHER" id="PTHR45947:SF3">
    <property type="entry name" value="SULFOQUINOVOSYL TRANSFERASE SQD2"/>
    <property type="match status" value="1"/>
</dbReference>
<organism evidence="3 4">
    <name type="scientific">Thermococcus aggregans</name>
    <dbReference type="NCBI Taxonomy" id="110163"/>
    <lineage>
        <taxon>Archaea</taxon>
        <taxon>Methanobacteriati</taxon>
        <taxon>Methanobacteriota</taxon>
        <taxon>Thermococci</taxon>
        <taxon>Thermococcales</taxon>
        <taxon>Thermococcaceae</taxon>
        <taxon>Thermococcus</taxon>
    </lineage>
</organism>
<feature type="domain" description="Glycosyl transferase family 1" evidence="1">
    <location>
        <begin position="186"/>
        <end position="347"/>
    </location>
</feature>
<sequence>MGKHILVVSPYFYPEGGGLERYAFNMAQELAKKDKVKVLCMTRGTEKIEEINGITVYRVKPEIIISNTPISLRFIFKVARAIKDSKLVITHTPVPFAADIASFFAKLKGIPIEIVYHTVGLKKGDKILDFVASVYSLTLERITLRGSTIIAVSGTVFEYFRGRGYHSRISYPMPDITKFNLSKTCKRENAVLFVGQLGKYHKFKNLNLLIRAFAEVSEEFPEWKLWVVGKGDMVDEYKNLVEKLGITEKVHFFGGLGDEELSKIYSKAKLLVLPSTFPESFGMVVAEALAFGTPVIVSPYVGAKFLVDDRKNGVILKDLKEESLENAMKNLMRNPKALKRFSHIAKHKMRASLKGETPLVPNDIDLDRKHERDTRIDCEC</sequence>
<evidence type="ECO:0000259" key="2">
    <source>
        <dbReference type="Pfam" id="PF13439"/>
    </source>
</evidence>
<gene>
    <name evidence="3" type="ORF">NF865_02425</name>
</gene>
<evidence type="ECO:0000313" key="4">
    <source>
        <dbReference type="Proteomes" id="UP001055732"/>
    </source>
</evidence>
<reference evidence="3" key="2">
    <citation type="submission" date="2022-06" db="EMBL/GenBank/DDBJ databases">
        <authorList>
            <person name="Park Y.-J."/>
        </authorList>
    </citation>
    <scope>NUCLEOTIDE SEQUENCE</scope>
    <source>
        <strain evidence="3">TY</strain>
    </source>
</reference>
<name>A0A9E7SP34_THEAG</name>
<dbReference type="Pfam" id="PF00534">
    <property type="entry name" value="Glycos_transf_1"/>
    <property type="match status" value="1"/>
</dbReference>
<proteinExistence type="predicted"/>
<keyword evidence="4" id="KW-1185">Reference proteome</keyword>
<dbReference type="Pfam" id="PF13439">
    <property type="entry name" value="Glyco_transf_4"/>
    <property type="match status" value="1"/>
</dbReference>
<dbReference type="RefSeq" id="WP_253305034.1">
    <property type="nucleotide sequence ID" value="NZ_CP099582.1"/>
</dbReference>
<dbReference type="EMBL" id="CP099582">
    <property type="protein sequence ID" value="USS41093.1"/>
    <property type="molecule type" value="Genomic_DNA"/>
</dbReference>
<evidence type="ECO:0000313" key="3">
    <source>
        <dbReference type="EMBL" id="USS41093.1"/>
    </source>
</evidence>
<feature type="domain" description="Glycosyltransferase subfamily 4-like N-terminal" evidence="2">
    <location>
        <begin position="17"/>
        <end position="169"/>
    </location>
</feature>
<protein>
    <submittedName>
        <fullName evidence="3">Glycosyltransferase family 4 protein</fullName>
    </submittedName>
</protein>
<evidence type="ECO:0000259" key="1">
    <source>
        <dbReference type="Pfam" id="PF00534"/>
    </source>
</evidence>
<dbReference type="InterPro" id="IPR028098">
    <property type="entry name" value="Glyco_trans_4-like_N"/>
</dbReference>
<dbReference type="CDD" id="cd03801">
    <property type="entry name" value="GT4_PimA-like"/>
    <property type="match status" value="1"/>
</dbReference>
<dbReference type="Proteomes" id="UP001055732">
    <property type="component" value="Chromosome"/>
</dbReference>
<accession>A0A9E7SP34</accession>
<dbReference type="InterPro" id="IPR001296">
    <property type="entry name" value="Glyco_trans_1"/>
</dbReference>
<dbReference type="GO" id="GO:0016757">
    <property type="term" value="F:glycosyltransferase activity"/>
    <property type="evidence" value="ECO:0007669"/>
    <property type="project" value="InterPro"/>
</dbReference>
<dbReference type="Gene3D" id="3.40.50.2000">
    <property type="entry name" value="Glycogen Phosphorylase B"/>
    <property type="match status" value="2"/>
</dbReference>